<dbReference type="EMBL" id="CP000112">
    <property type="protein sequence ID" value="ABB39624.1"/>
    <property type="molecule type" value="Genomic_DNA"/>
</dbReference>
<feature type="transmembrane region" description="Helical" evidence="4">
    <location>
        <begin position="305"/>
        <end position="325"/>
    </location>
</feature>
<evidence type="ECO:0000256" key="4">
    <source>
        <dbReference type="SAM" id="Phobius"/>
    </source>
</evidence>
<dbReference type="InterPro" id="IPR036259">
    <property type="entry name" value="MFS_trans_sf"/>
</dbReference>
<dbReference type="STRING" id="207559.Dde_2829"/>
<dbReference type="RefSeq" id="WP_011368629.1">
    <property type="nucleotide sequence ID" value="NC_007519.1"/>
</dbReference>
<reference evidence="6 7" key="1">
    <citation type="journal article" date="2011" name="J. Bacteriol.">
        <title>Complete genome sequence and updated annotation of Desulfovibrio alaskensis G20.</title>
        <authorList>
            <person name="Hauser L.J."/>
            <person name="Land M.L."/>
            <person name="Brown S.D."/>
            <person name="Larimer F."/>
            <person name="Keller K.L."/>
            <person name="Rapp-Giles B.J."/>
            <person name="Price M.N."/>
            <person name="Lin M."/>
            <person name="Bruce D.C."/>
            <person name="Detter J.C."/>
            <person name="Tapia R."/>
            <person name="Han C.S."/>
            <person name="Goodwin L.A."/>
            <person name="Cheng J.F."/>
            <person name="Pitluck S."/>
            <person name="Copeland A."/>
            <person name="Lucas S."/>
            <person name="Nolan M."/>
            <person name="Lapidus A.L."/>
            <person name="Palumbo A.V."/>
            <person name="Wall J.D."/>
        </authorList>
    </citation>
    <scope>NUCLEOTIDE SEQUENCE [LARGE SCALE GENOMIC DNA]</scope>
    <source>
        <strain evidence="7">ATCC BAA 1058 / DSM 17464 / G20</strain>
    </source>
</reference>
<feature type="transmembrane region" description="Helical" evidence="4">
    <location>
        <begin position="87"/>
        <end position="105"/>
    </location>
</feature>
<evidence type="ECO:0000259" key="5">
    <source>
        <dbReference type="PROSITE" id="PS50850"/>
    </source>
</evidence>
<dbReference type="eggNOG" id="COG2814">
    <property type="taxonomic scope" value="Bacteria"/>
</dbReference>
<dbReference type="SUPFAM" id="SSF103473">
    <property type="entry name" value="MFS general substrate transporter"/>
    <property type="match status" value="1"/>
</dbReference>
<gene>
    <name evidence="6" type="ordered locus">Dde_2829</name>
</gene>
<evidence type="ECO:0000313" key="6">
    <source>
        <dbReference type="EMBL" id="ABB39624.1"/>
    </source>
</evidence>
<evidence type="ECO:0000256" key="1">
    <source>
        <dbReference type="ARBA" id="ARBA00022692"/>
    </source>
</evidence>
<dbReference type="InterPro" id="IPR011701">
    <property type="entry name" value="MFS"/>
</dbReference>
<feature type="transmembrane region" description="Helical" evidence="4">
    <location>
        <begin position="366"/>
        <end position="385"/>
    </location>
</feature>
<sequence length="396" mass="42980">MSSVLPVSPAEERSAVDNRRMLVFLVVLALCSAFAFQGWRTLLNNYAVETAGLSGLQMGIVQSLREVPGFMALGVVFLLLLAREHRLAAVSVCIMGGGVMLAGQFPTFGGVAATTMLMSFGFHYYETLNQSLTLQYFGKKEAPVIMGRIRGFTAGANLAVGGTIALLSLWLPYSAIFVVVGGVAVCGGVWALRQNPASPTAPRQNKGIVLRGRYWLFYLLTFLSGARRQIFVAFAVFLLVDRFGFGIGEITALFIVNNVVNWFLSPAIGRAVNRYGERAVLTLEYAALLFVFLGYAVAWSKWQVAALYVIDHIFYNFALAIRSYFQKVADPADIAPSMAASFTINHIGAVILPALGGYLWMVDYRIPFLGAAGLALCSLVFVQLIPHSMRKAGVAA</sequence>
<keyword evidence="3 4" id="KW-0472">Membrane</keyword>
<dbReference type="Proteomes" id="UP000002710">
    <property type="component" value="Chromosome"/>
</dbReference>
<dbReference type="AlphaFoldDB" id="Q30XH2"/>
<organism evidence="6 7">
    <name type="scientific">Oleidesulfovibrio alaskensis (strain ATCC BAA-1058 / DSM 17464 / G20)</name>
    <name type="common">Desulfovibrio alaskensis</name>
    <dbReference type="NCBI Taxonomy" id="207559"/>
    <lineage>
        <taxon>Bacteria</taxon>
        <taxon>Pseudomonadati</taxon>
        <taxon>Thermodesulfobacteriota</taxon>
        <taxon>Desulfovibrionia</taxon>
        <taxon>Desulfovibrionales</taxon>
        <taxon>Desulfovibrionaceae</taxon>
        <taxon>Oleidesulfovibrio</taxon>
    </lineage>
</organism>
<feature type="transmembrane region" description="Helical" evidence="4">
    <location>
        <begin position="59"/>
        <end position="80"/>
    </location>
</feature>
<protein>
    <submittedName>
        <fullName evidence="6">Major facilitator superfamily MFS_1</fullName>
    </submittedName>
</protein>
<feature type="transmembrane region" description="Helical" evidence="4">
    <location>
        <begin position="280"/>
        <end position="299"/>
    </location>
</feature>
<evidence type="ECO:0000256" key="2">
    <source>
        <dbReference type="ARBA" id="ARBA00022989"/>
    </source>
</evidence>
<dbReference type="PANTHER" id="PTHR23518:SF2">
    <property type="entry name" value="MAJOR FACILITATOR SUPERFAMILY TRANSPORTER"/>
    <property type="match status" value="1"/>
</dbReference>
<dbReference type="InterPro" id="IPR020846">
    <property type="entry name" value="MFS_dom"/>
</dbReference>
<name>Q30XH2_OLEA2</name>
<keyword evidence="1 4" id="KW-0812">Transmembrane</keyword>
<evidence type="ECO:0000256" key="3">
    <source>
        <dbReference type="ARBA" id="ARBA00023136"/>
    </source>
</evidence>
<dbReference type="HOGENOM" id="CLU_057648_0_0_7"/>
<evidence type="ECO:0000313" key="7">
    <source>
        <dbReference type="Proteomes" id="UP000002710"/>
    </source>
</evidence>
<dbReference type="PANTHER" id="PTHR23518">
    <property type="entry name" value="C-METHYLTRANSFERASE"/>
    <property type="match status" value="1"/>
</dbReference>
<feature type="domain" description="Major facilitator superfamily (MFS) profile" evidence="5">
    <location>
        <begin position="213"/>
        <end position="396"/>
    </location>
</feature>
<dbReference type="KEGG" id="dde:Dde_2829"/>
<keyword evidence="2 4" id="KW-1133">Transmembrane helix</keyword>
<dbReference type="Gene3D" id="1.20.1250.20">
    <property type="entry name" value="MFS general substrate transporter like domains"/>
    <property type="match status" value="2"/>
</dbReference>
<accession>Q30XH2</accession>
<dbReference type="GO" id="GO:0022857">
    <property type="term" value="F:transmembrane transporter activity"/>
    <property type="evidence" value="ECO:0007669"/>
    <property type="project" value="InterPro"/>
</dbReference>
<dbReference type="Pfam" id="PF07690">
    <property type="entry name" value="MFS_1"/>
    <property type="match status" value="1"/>
</dbReference>
<feature type="transmembrane region" description="Helical" evidence="4">
    <location>
        <begin position="245"/>
        <end position="268"/>
    </location>
</feature>
<feature type="transmembrane region" description="Helical" evidence="4">
    <location>
        <begin position="337"/>
        <end position="360"/>
    </location>
</feature>
<feature type="transmembrane region" description="Helical" evidence="4">
    <location>
        <begin position="21"/>
        <end position="39"/>
    </location>
</feature>
<keyword evidence="7" id="KW-1185">Reference proteome</keyword>
<proteinExistence type="predicted"/>
<dbReference type="PROSITE" id="PS50850">
    <property type="entry name" value="MFS"/>
    <property type="match status" value="1"/>
</dbReference>
<feature type="transmembrane region" description="Helical" evidence="4">
    <location>
        <begin position="173"/>
        <end position="193"/>
    </location>
</feature>
<feature type="transmembrane region" description="Helical" evidence="4">
    <location>
        <begin position="214"/>
        <end position="239"/>
    </location>
</feature>